<protein>
    <submittedName>
        <fullName evidence="1">Potential queD like 2</fullName>
    </submittedName>
</protein>
<evidence type="ECO:0000313" key="2">
    <source>
        <dbReference type="Proteomes" id="UP000029228"/>
    </source>
</evidence>
<reference evidence="1 2" key="1">
    <citation type="submission" date="2014-09" db="EMBL/GenBank/DDBJ databases">
        <title>Vibrio maritimus JCM 19235. (C45) whole genome shotgun sequence.</title>
        <authorList>
            <person name="Sawabe T."/>
            <person name="Meirelles P."/>
            <person name="Nakanishi M."/>
            <person name="Sayaka M."/>
            <person name="Hattori M."/>
            <person name="Ohkuma M."/>
        </authorList>
    </citation>
    <scope>NUCLEOTIDE SEQUENCE [LARGE SCALE GENOMIC DNA]</scope>
    <source>
        <strain evidence="2">JCM19235</strain>
    </source>
</reference>
<name>A0A090RXV7_9VIBR</name>
<keyword evidence="2" id="KW-1185">Reference proteome</keyword>
<comment type="caution">
    <text evidence="1">The sequence shown here is derived from an EMBL/GenBank/DDBJ whole genome shotgun (WGS) entry which is preliminary data.</text>
</comment>
<dbReference type="OrthoDB" id="7061360at2"/>
<dbReference type="STRING" id="990268.JCM19235_4306"/>
<organism evidence="1 2">
    <name type="scientific">Vibrio maritimus</name>
    <dbReference type="NCBI Taxonomy" id="990268"/>
    <lineage>
        <taxon>Bacteria</taxon>
        <taxon>Pseudomonadati</taxon>
        <taxon>Pseudomonadota</taxon>
        <taxon>Gammaproteobacteria</taxon>
        <taxon>Vibrionales</taxon>
        <taxon>Vibrionaceae</taxon>
        <taxon>Vibrio</taxon>
    </lineage>
</organism>
<dbReference type="Proteomes" id="UP000029228">
    <property type="component" value="Unassembled WGS sequence"/>
</dbReference>
<dbReference type="AlphaFoldDB" id="A0A090RXV7"/>
<gene>
    <name evidence="1" type="ORF">JCM19235_4306</name>
</gene>
<accession>A0A090RXV7</accession>
<dbReference type="InterPro" id="IPR021879">
    <property type="entry name" value="VC2046_fam"/>
</dbReference>
<sequence>MQIHHLDKANLINELQCGTSLNRAVEQGRRADFALMLSMFSQDTRETSVTEDVDTKITDEAILRKRFDVPTAQKLQGELDDYEVSASIAKQFHGGGLPSAKLQHYSRPEPLNYAPVDTHGLAEEVYHNLSGHTRRQLGQKSAPKPTIDILYNQLSTAHRKDGLSIHL</sequence>
<evidence type="ECO:0000313" key="1">
    <source>
        <dbReference type="EMBL" id="GAL20106.1"/>
    </source>
</evidence>
<proteinExistence type="predicted"/>
<dbReference type="Pfam" id="PF11993">
    <property type="entry name" value="VC2046"/>
    <property type="match status" value="1"/>
</dbReference>
<dbReference type="EMBL" id="BBMR01000005">
    <property type="protein sequence ID" value="GAL20106.1"/>
    <property type="molecule type" value="Genomic_DNA"/>
</dbReference>